<evidence type="ECO:0000313" key="3">
    <source>
        <dbReference type="EMBL" id="OAX33921.1"/>
    </source>
</evidence>
<dbReference type="PANTHER" id="PTHR10039">
    <property type="entry name" value="AMELOGENIN"/>
    <property type="match status" value="1"/>
</dbReference>
<keyword evidence="4" id="KW-1185">Reference proteome</keyword>
<dbReference type="Proteomes" id="UP000092154">
    <property type="component" value="Unassembled WGS sequence"/>
</dbReference>
<evidence type="ECO:0000313" key="4">
    <source>
        <dbReference type="Proteomes" id="UP000092154"/>
    </source>
</evidence>
<dbReference type="AlphaFoldDB" id="A0A1B7MMW4"/>
<accession>A0A1B7MMW4</accession>
<keyword evidence="1" id="KW-0677">Repeat</keyword>
<evidence type="ECO:0000256" key="1">
    <source>
        <dbReference type="ARBA" id="ARBA00022737"/>
    </source>
</evidence>
<dbReference type="InParanoid" id="A0A1B7MMW4"/>
<dbReference type="OrthoDB" id="3027122at2759"/>
<dbReference type="InterPro" id="IPR056884">
    <property type="entry name" value="NPHP3-like_N"/>
</dbReference>
<proteinExistence type="predicted"/>
<dbReference type="EMBL" id="KV448684">
    <property type="protein sequence ID" value="OAX33921.1"/>
    <property type="molecule type" value="Genomic_DNA"/>
</dbReference>
<sequence length="551" mass="63003">MDLPHSSSADDAWRSLCNVVEYSGIFDSEKRQPHSKCMVDTRVALRGSLRELLDRHDRTNVWLNGLAGVGKTSIAFTIAEEMKRAGRLAATFFFSHKHAQSADMIIPTIAYQLALAFPYIREVIVEAIKTDEILLSSDKSRSDQIQELVINPLRRLQFRPTPYAIIIDALDECLSAQEAARLVALLTETLSGSDLPDIHLIFTSRPEPHIRTAMQAGVHKISLTTRDDDTVQDVRFFLQASLDQIRTSRSDFFDDPLSPWPSEDEFEILVFKAGGLFVYAAMAINFISTSGHHPRNRLDLLLREKPTVGGDIDQLYRQIITTSENPLAHCRMLASIIQLDYPLSLIELRDLFHEHRKTLDLALEVFSPVILNSPDNVGTVEIYHASLRDFIRDPMRSKHFHVDDAHAHEHLARCCLDLLMREATDKPAYNYACVLWGVHLTRAYYSSYVRKRFALFTKGPFFASERDTYSHHNPLRMRKICLSLKWIRSPSDIVVAWRVIKASRRVEKRRSDLTFSGYRLTNAVNYRALFEYVLSSPSLRHDLPNHSTQSL</sequence>
<reference evidence="3 4" key="1">
    <citation type="submission" date="2016-06" db="EMBL/GenBank/DDBJ databases">
        <title>Comparative genomics of the ectomycorrhizal sister species Rhizopogon vinicolor and Rhizopogon vesiculosus (Basidiomycota: Boletales) reveals a divergence of the mating type B locus.</title>
        <authorList>
            <consortium name="DOE Joint Genome Institute"/>
            <person name="Mujic A.B."/>
            <person name="Kuo A."/>
            <person name="Tritt A."/>
            <person name="Lipzen A."/>
            <person name="Chen C."/>
            <person name="Johnson J."/>
            <person name="Sharma A."/>
            <person name="Barry K."/>
            <person name="Grigoriev I.V."/>
            <person name="Spatafora J.W."/>
        </authorList>
    </citation>
    <scope>NUCLEOTIDE SEQUENCE [LARGE SCALE GENOMIC DNA]</scope>
    <source>
        <strain evidence="3 4">AM-OR11-026</strain>
    </source>
</reference>
<feature type="domain" description="NACHT" evidence="2">
    <location>
        <begin position="59"/>
        <end position="206"/>
    </location>
</feature>
<organism evidence="3 4">
    <name type="scientific">Rhizopogon vinicolor AM-OR11-026</name>
    <dbReference type="NCBI Taxonomy" id="1314800"/>
    <lineage>
        <taxon>Eukaryota</taxon>
        <taxon>Fungi</taxon>
        <taxon>Dikarya</taxon>
        <taxon>Basidiomycota</taxon>
        <taxon>Agaricomycotina</taxon>
        <taxon>Agaricomycetes</taxon>
        <taxon>Agaricomycetidae</taxon>
        <taxon>Boletales</taxon>
        <taxon>Suillineae</taxon>
        <taxon>Rhizopogonaceae</taxon>
        <taxon>Rhizopogon</taxon>
    </lineage>
</organism>
<dbReference type="InterPro" id="IPR027417">
    <property type="entry name" value="P-loop_NTPase"/>
</dbReference>
<dbReference type="PROSITE" id="PS50837">
    <property type="entry name" value="NACHT"/>
    <property type="match status" value="1"/>
</dbReference>
<dbReference type="Pfam" id="PF24883">
    <property type="entry name" value="NPHP3_N"/>
    <property type="match status" value="1"/>
</dbReference>
<dbReference type="PANTHER" id="PTHR10039:SF17">
    <property type="entry name" value="FUNGAL STAND N-TERMINAL GOODBYE DOMAIN-CONTAINING PROTEIN-RELATED"/>
    <property type="match status" value="1"/>
</dbReference>
<dbReference type="SUPFAM" id="SSF52540">
    <property type="entry name" value="P-loop containing nucleoside triphosphate hydrolases"/>
    <property type="match status" value="1"/>
</dbReference>
<evidence type="ECO:0000259" key="2">
    <source>
        <dbReference type="PROSITE" id="PS50837"/>
    </source>
</evidence>
<dbReference type="Gene3D" id="3.40.50.300">
    <property type="entry name" value="P-loop containing nucleotide triphosphate hydrolases"/>
    <property type="match status" value="1"/>
</dbReference>
<dbReference type="InterPro" id="IPR007111">
    <property type="entry name" value="NACHT_NTPase"/>
</dbReference>
<gene>
    <name evidence="3" type="ORF">K503DRAFT_869245</name>
</gene>
<name>A0A1B7MMW4_9AGAM</name>
<protein>
    <recommendedName>
        <fullName evidence="2">NACHT domain-containing protein</fullName>
    </recommendedName>
</protein>